<dbReference type="InterPro" id="IPR036388">
    <property type="entry name" value="WH-like_DNA-bd_sf"/>
</dbReference>
<dbReference type="InterPro" id="IPR036188">
    <property type="entry name" value="FAD/NAD-bd_sf"/>
</dbReference>
<evidence type="ECO:0000256" key="4">
    <source>
        <dbReference type="ARBA" id="ARBA00005995"/>
    </source>
</evidence>
<evidence type="ECO:0000259" key="27">
    <source>
        <dbReference type="PROSITE" id="PS50934"/>
    </source>
</evidence>
<keyword evidence="12" id="KW-0832">Ubl conjugation</keyword>
<dbReference type="GO" id="GO:0043426">
    <property type="term" value="F:MRF binding"/>
    <property type="evidence" value="ECO:0007669"/>
    <property type="project" value="UniProtKB-ARBA"/>
</dbReference>
<evidence type="ECO:0000256" key="15">
    <source>
        <dbReference type="ARBA" id="ARBA00023002"/>
    </source>
</evidence>
<evidence type="ECO:0000256" key="23">
    <source>
        <dbReference type="ARBA" id="ARBA00082642"/>
    </source>
</evidence>
<dbReference type="GO" id="GO:0061629">
    <property type="term" value="F:RNA polymerase II-specific DNA-binding transcription factor binding"/>
    <property type="evidence" value="ECO:0007669"/>
    <property type="project" value="UniProtKB-ARBA"/>
</dbReference>
<dbReference type="GO" id="GO:0140861">
    <property type="term" value="P:DNA repair-dependent chromatin remodeling"/>
    <property type="evidence" value="ECO:0007669"/>
    <property type="project" value="UniProtKB-ARBA"/>
</dbReference>
<keyword evidence="9" id="KW-0597">Phosphoprotein</keyword>
<keyword evidence="11" id="KW-0274">FAD</keyword>
<dbReference type="GO" id="GO:0045597">
    <property type="term" value="P:positive regulation of cell differentiation"/>
    <property type="evidence" value="ECO:0007669"/>
    <property type="project" value="UniProtKB-ARBA"/>
</dbReference>
<evidence type="ECO:0000256" key="22">
    <source>
        <dbReference type="ARBA" id="ARBA00067125"/>
    </source>
</evidence>
<evidence type="ECO:0000256" key="10">
    <source>
        <dbReference type="ARBA" id="ARBA00022630"/>
    </source>
</evidence>
<evidence type="ECO:0000256" key="1">
    <source>
        <dbReference type="ARBA" id="ARBA00001974"/>
    </source>
</evidence>
<dbReference type="GO" id="GO:0050660">
    <property type="term" value="F:flavin adenine dinucleotide binding"/>
    <property type="evidence" value="ECO:0007669"/>
    <property type="project" value="TreeGrafter"/>
</dbReference>
<sequence length="972" mass="106609">MVPLPSSVPPPSDIPWGVGRCSVIFRKLESSIHNEHNDGHDDTHGANHDVGDAQEVILSSHPSHGAEHHLLPAVERINGSGKSNRCIKHSRLTSSNWMSLEAMKRATPTPMKAAPMRTNIGITMLAERMGCHAGSRCWVKAVLSGREKIHVYQQEVKGQFLGTHPIGTELSCIALYQFLETCPSQYGGNVAERPPSSSIMLSSKKSEAGSSSSSSSSFVGAAGGERPLGADVQSGPSASAAGPLDPKKKERSSPSGEPGGPPYPHQSGPAGADADSAEVRRTSRRKRAKSRLPHDRMTSQEAACFPDIISGPQQTQKVFLYIRNRTVRRLQPIQLWLDNPKIQLTFEATVQQLEAPYNSDTVLVHRVHSYLERHGLINFGIYKRVKPLPTKKTGKVIIIGGGVSGLAAARQLQSFGMDVTVLEARDRVGGRVATFRKGNYVADLGAMVVTGLGGNPMAVVSKQVNMELAKIKQKCPLYEANGQAVPKEKDEMVEQEFNRLLEATSYLSHQLDFNFLNNKPVSLGQALEVVIQLQEKHVKDEQIEHWKKIVKTQEELRDLLNKMVSTKERVKELHQQYKEASEVKPPRDITAEFLVKSKHRDLTALCKEYDELAEMQVKLEEKLQELEANPPSDVYLSSRDRQILDWHFANLEFANATPLSTLSLKHWDQDDDFEFTGSHLTVRNGYSCVPVALAEGLDIKLNTAVRQVRYTASGCEVIAVNTRSTTQTFIYKCDAVLCTLPLGVLKQQPPAVQFVPPLPEWKTSAIQRMGFGNLNKVVLCFDRVFWDPSVNLFGHVGSTTASRGELFLFWNLYKAPILLALMAGEAAGIMENISDDVIVGRCLAILKGIFGSSAVPQPKETVVTRWRADPWARGSYSYVAAGSSGNDYDLMAQPITPGPAIPGASQPVPRLFFAGEHTIRNYPATVHGALLSGLREAGRIADQFLGAMYTLPRQATPTATSNPQQAQPAAAV</sequence>
<dbReference type="InterPro" id="IPR007526">
    <property type="entry name" value="SWIRM"/>
</dbReference>
<dbReference type="AlphaFoldDB" id="A0A315VGL8"/>
<keyword evidence="29" id="KW-1185">Reference proteome</keyword>
<dbReference type="Pfam" id="PF01593">
    <property type="entry name" value="Amino_oxidase"/>
    <property type="match status" value="1"/>
</dbReference>
<dbReference type="GO" id="GO:0000122">
    <property type="term" value="P:negative regulation of transcription by RNA polymerase II"/>
    <property type="evidence" value="ECO:0007669"/>
    <property type="project" value="UniProtKB-ARBA"/>
</dbReference>
<evidence type="ECO:0000256" key="12">
    <source>
        <dbReference type="ARBA" id="ARBA00022843"/>
    </source>
</evidence>
<evidence type="ECO:0000256" key="13">
    <source>
        <dbReference type="ARBA" id="ARBA00022853"/>
    </source>
</evidence>
<evidence type="ECO:0000313" key="28">
    <source>
        <dbReference type="EMBL" id="PWA22587.1"/>
    </source>
</evidence>
<dbReference type="EC" id="1.14.99.66" evidence="21"/>
<dbReference type="GO" id="GO:0140682">
    <property type="term" value="F:FAD-dependent H3K4me/H3K4me3 demethylase activity"/>
    <property type="evidence" value="ECO:0007669"/>
    <property type="project" value="UniProtKB-EC"/>
</dbReference>
<keyword evidence="5" id="KW-0158">Chromosome</keyword>
<dbReference type="FunFam" id="3.90.660.10:FF:000001">
    <property type="entry name" value="Lysine-specific histone demethylase"/>
    <property type="match status" value="1"/>
</dbReference>
<evidence type="ECO:0000256" key="7">
    <source>
        <dbReference type="ARBA" id="ARBA00022491"/>
    </source>
</evidence>
<keyword evidence="16" id="KW-0805">Transcription regulation</keyword>
<dbReference type="GO" id="GO:0045944">
    <property type="term" value="P:positive regulation of transcription by RNA polymerase II"/>
    <property type="evidence" value="ECO:0007669"/>
    <property type="project" value="UniProtKB-ARBA"/>
</dbReference>
<comment type="similarity">
    <text evidence="4">Belongs to the flavin monoamine oxidase family.</text>
</comment>
<evidence type="ECO:0000313" key="29">
    <source>
        <dbReference type="Proteomes" id="UP000250572"/>
    </source>
</evidence>
<feature type="coiled-coil region" evidence="25">
    <location>
        <begin position="549"/>
        <end position="629"/>
    </location>
</feature>
<feature type="compositionally biased region" description="Low complexity" evidence="26">
    <location>
        <begin position="196"/>
        <end position="217"/>
    </location>
</feature>
<comment type="cofactor">
    <cofactor evidence="1">
        <name>FAD</name>
        <dbReference type="ChEBI" id="CHEBI:57692"/>
    </cofactor>
</comment>
<evidence type="ECO:0000256" key="16">
    <source>
        <dbReference type="ARBA" id="ARBA00023015"/>
    </source>
</evidence>
<name>A0A315VGL8_GAMAF</name>
<keyword evidence="17 25" id="KW-0175">Coiled coil</keyword>
<dbReference type="EMBL" id="NHOQ01001703">
    <property type="protein sequence ID" value="PWA22587.1"/>
    <property type="molecule type" value="Genomic_DNA"/>
</dbReference>
<organism evidence="28 29">
    <name type="scientific">Gambusia affinis</name>
    <name type="common">Western mosquitofish</name>
    <name type="synonym">Heterandria affinis</name>
    <dbReference type="NCBI Taxonomy" id="33528"/>
    <lineage>
        <taxon>Eukaryota</taxon>
        <taxon>Metazoa</taxon>
        <taxon>Chordata</taxon>
        <taxon>Craniata</taxon>
        <taxon>Vertebrata</taxon>
        <taxon>Euteleostomi</taxon>
        <taxon>Actinopterygii</taxon>
        <taxon>Neopterygii</taxon>
        <taxon>Teleostei</taxon>
        <taxon>Neoteleostei</taxon>
        <taxon>Acanthomorphata</taxon>
        <taxon>Ovalentaria</taxon>
        <taxon>Atherinomorphae</taxon>
        <taxon>Cyprinodontiformes</taxon>
        <taxon>Poeciliidae</taxon>
        <taxon>Poeciliinae</taxon>
        <taxon>Gambusia</taxon>
    </lineage>
</organism>
<evidence type="ECO:0000256" key="2">
    <source>
        <dbReference type="ARBA" id="ARBA00004123"/>
    </source>
</evidence>
<proteinExistence type="inferred from homology"/>
<dbReference type="GO" id="GO:0051240">
    <property type="term" value="P:positive regulation of multicellular organismal process"/>
    <property type="evidence" value="ECO:0007669"/>
    <property type="project" value="UniProtKB-ARBA"/>
</dbReference>
<dbReference type="Gene3D" id="3.90.660.10">
    <property type="match status" value="1"/>
</dbReference>
<keyword evidence="14" id="KW-0007">Acetylation</keyword>
<keyword evidence="6" id="KW-0217">Developmental protein</keyword>
<evidence type="ECO:0000256" key="19">
    <source>
        <dbReference type="ARBA" id="ARBA00023242"/>
    </source>
</evidence>
<keyword evidence="10" id="KW-0285">Flavoprotein</keyword>
<dbReference type="Gene3D" id="1.10.287.80">
    <property type="entry name" value="ATP synthase, gamma subunit, helix hairpin domain"/>
    <property type="match status" value="1"/>
</dbReference>
<comment type="subcellular location">
    <subcellularLocation>
        <location evidence="3">Chromosome</location>
    </subcellularLocation>
    <subcellularLocation>
        <location evidence="2">Nucleus</location>
    </subcellularLocation>
</comment>
<evidence type="ECO:0000256" key="17">
    <source>
        <dbReference type="ARBA" id="ARBA00023054"/>
    </source>
</evidence>
<evidence type="ECO:0000256" key="9">
    <source>
        <dbReference type="ARBA" id="ARBA00022553"/>
    </source>
</evidence>
<dbReference type="SUPFAM" id="SSF46689">
    <property type="entry name" value="Homeodomain-like"/>
    <property type="match status" value="1"/>
</dbReference>
<feature type="domain" description="SWIRM" evidence="27">
    <location>
        <begin position="283"/>
        <end position="388"/>
    </location>
</feature>
<gene>
    <name evidence="28" type="ORF">CCH79_00015166</name>
</gene>
<keyword evidence="19" id="KW-0539">Nucleus</keyword>
<dbReference type="SUPFAM" id="SSF51905">
    <property type="entry name" value="FAD/NAD(P)-binding domain"/>
    <property type="match status" value="1"/>
</dbReference>
<evidence type="ECO:0000256" key="3">
    <source>
        <dbReference type="ARBA" id="ARBA00004286"/>
    </source>
</evidence>
<evidence type="ECO:0000256" key="25">
    <source>
        <dbReference type="SAM" id="Coils"/>
    </source>
</evidence>
<dbReference type="GO" id="GO:0003714">
    <property type="term" value="F:transcription corepressor activity"/>
    <property type="evidence" value="ECO:0007669"/>
    <property type="project" value="UniProtKB-ARBA"/>
</dbReference>
<evidence type="ECO:0000256" key="11">
    <source>
        <dbReference type="ARBA" id="ARBA00022827"/>
    </source>
</evidence>
<accession>A0A315VGL8</accession>
<keyword evidence="18" id="KW-0804">Transcription</keyword>
<dbReference type="SUPFAM" id="SSF54373">
    <property type="entry name" value="FAD-linked reductases, C-terminal domain"/>
    <property type="match status" value="1"/>
</dbReference>
<dbReference type="FunFam" id="1.10.287.80:FF:000002">
    <property type="entry name" value="Lysine-specific histone demethylase 1A"/>
    <property type="match status" value="1"/>
</dbReference>
<dbReference type="PANTHER" id="PTHR10742:SF386">
    <property type="entry name" value="LYSINE-SPECIFIC HISTONE DEMETHYLASE 1A"/>
    <property type="match status" value="1"/>
</dbReference>
<comment type="catalytic activity">
    <reaction evidence="20">
        <text>N(6),N(6)-dimethyl-L-lysyl(4)-[histone H3] + 2 A + 2 H2O = L-lysyl(4)-[histone H3] + 2 formaldehyde + 2 AH2</text>
        <dbReference type="Rhea" id="RHEA:60244"/>
        <dbReference type="Rhea" id="RHEA-COMP:15540"/>
        <dbReference type="Rhea" id="RHEA-COMP:15547"/>
        <dbReference type="ChEBI" id="CHEBI:13193"/>
        <dbReference type="ChEBI" id="CHEBI:15377"/>
        <dbReference type="ChEBI" id="CHEBI:16842"/>
        <dbReference type="ChEBI" id="CHEBI:17499"/>
        <dbReference type="ChEBI" id="CHEBI:29969"/>
        <dbReference type="ChEBI" id="CHEBI:61976"/>
        <dbReference type="EC" id="1.14.99.66"/>
    </reaction>
</comment>
<keyword evidence="13" id="KW-0156">Chromatin regulator</keyword>
<evidence type="ECO:0000256" key="14">
    <source>
        <dbReference type="ARBA" id="ARBA00022990"/>
    </source>
</evidence>
<keyword evidence="15" id="KW-0560">Oxidoreductase</keyword>
<dbReference type="GO" id="GO:0003713">
    <property type="term" value="F:transcription coactivator activity"/>
    <property type="evidence" value="ECO:0007669"/>
    <property type="project" value="UniProtKB-ARBA"/>
</dbReference>
<evidence type="ECO:0000256" key="21">
    <source>
        <dbReference type="ARBA" id="ARBA00066706"/>
    </source>
</evidence>
<protein>
    <recommendedName>
        <fullName evidence="22">Lysine-specific histone demethylase 1A</fullName>
        <ecNumber evidence="21">1.14.99.66</ecNumber>
    </recommendedName>
    <alternativeName>
        <fullName evidence="23">BRAF35-HDAC complex protein BHC110</fullName>
    </alternativeName>
    <alternativeName>
        <fullName evidence="24">Flavin-containing amine oxidase domain-containing protein 2</fullName>
    </alternativeName>
</protein>
<evidence type="ECO:0000256" key="5">
    <source>
        <dbReference type="ARBA" id="ARBA00022454"/>
    </source>
</evidence>
<dbReference type="PROSITE" id="PS50934">
    <property type="entry name" value="SWIRM"/>
    <property type="match status" value="1"/>
</dbReference>
<dbReference type="PANTHER" id="PTHR10742">
    <property type="entry name" value="FLAVIN MONOAMINE OXIDASE"/>
    <property type="match status" value="1"/>
</dbReference>
<reference evidence="28 29" key="1">
    <citation type="journal article" date="2018" name="G3 (Bethesda)">
        <title>A High-Quality Reference Genome for the Invasive Mosquitofish Gambusia affinis Using a Chicago Library.</title>
        <authorList>
            <person name="Hoffberg S.L."/>
            <person name="Troendle N.J."/>
            <person name="Glenn T.C."/>
            <person name="Mahmud O."/>
            <person name="Louha S."/>
            <person name="Chalopin D."/>
            <person name="Bennetzen J.L."/>
            <person name="Mauricio R."/>
        </authorList>
    </citation>
    <scope>NUCLEOTIDE SEQUENCE [LARGE SCALE GENOMIC DNA]</scope>
    <source>
        <strain evidence="28">NE01/NJP1002.9</strain>
        <tissue evidence="28">Muscle</tissue>
    </source>
</reference>
<dbReference type="GO" id="GO:0003723">
    <property type="term" value="F:RNA binding"/>
    <property type="evidence" value="ECO:0007669"/>
    <property type="project" value="UniProtKB-ARBA"/>
</dbReference>
<dbReference type="InterPro" id="IPR050281">
    <property type="entry name" value="Flavin_monoamine_oxidase"/>
</dbReference>
<dbReference type="Proteomes" id="UP000250572">
    <property type="component" value="Unassembled WGS sequence"/>
</dbReference>
<feature type="region of interest" description="Disordered" evidence="26">
    <location>
        <begin position="191"/>
        <end position="299"/>
    </location>
</feature>
<keyword evidence="8" id="KW-1017">Isopeptide bond</keyword>
<comment type="caution">
    <text evidence="28">The sequence shown here is derived from an EMBL/GenBank/DDBJ whole genome shotgun (WGS) entry which is preliminary data.</text>
</comment>
<dbReference type="Pfam" id="PF04433">
    <property type="entry name" value="SWIRM"/>
    <property type="match status" value="1"/>
</dbReference>
<evidence type="ECO:0000256" key="24">
    <source>
        <dbReference type="ARBA" id="ARBA00083219"/>
    </source>
</evidence>
<dbReference type="GO" id="GO:0019899">
    <property type="term" value="F:enzyme binding"/>
    <property type="evidence" value="ECO:0007669"/>
    <property type="project" value="UniProtKB-ARBA"/>
</dbReference>
<dbReference type="STRING" id="33528.ENSGAFP00000011869"/>
<feature type="compositionally biased region" description="Basic residues" evidence="26">
    <location>
        <begin position="282"/>
        <end position="291"/>
    </location>
</feature>
<evidence type="ECO:0000256" key="8">
    <source>
        <dbReference type="ARBA" id="ARBA00022499"/>
    </source>
</evidence>
<evidence type="ECO:0000256" key="6">
    <source>
        <dbReference type="ARBA" id="ARBA00022473"/>
    </source>
</evidence>
<evidence type="ECO:0000256" key="26">
    <source>
        <dbReference type="SAM" id="MobiDB-lite"/>
    </source>
</evidence>
<keyword evidence="7" id="KW-0678">Repressor</keyword>
<evidence type="ECO:0000256" key="20">
    <source>
        <dbReference type="ARBA" id="ARBA00052817"/>
    </source>
</evidence>
<dbReference type="Gene3D" id="3.50.50.60">
    <property type="entry name" value="FAD/NAD(P)-binding domain"/>
    <property type="match status" value="2"/>
</dbReference>
<dbReference type="FunFam" id="3.50.50.60:FF:000029">
    <property type="entry name" value="Lysine-specific histone demethylase"/>
    <property type="match status" value="1"/>
</dbReference>
<dbReference type="GO" id="GO:0050767">
    <property type="term" value="P:regulation of neurogenesis"/>
    <property type="evidence" value="ECO:0007669"/>
    <property type="project" value="UniProtKB-ARBA"/>
</dbReference>
<dbReference type="GO" id="GO:0005634">
    <property type="term" value="C:nucleus"/>
    <property type="evidence" value="ECO:0007669"/>
    <property type="project" value="UniProtKB-SubCell"/>
</dbReference>
<dbReference type="Gene3D" id="1.10.10.10">
    <property type="entry name" value="Winged helix-like DNA-binding domain superfamily/Winged helix DNA-binding domain"/>
    <property type="match status" value="1"/>
</dbReference>
<dbReference type="InterPro" id="IPR009057">
    <property type="entry name" value="Homeodomain-like_sf"/>
</dbReference>
<dbReference type="GO" id="GO:0003682">
    <property type="term" value="F:chromatin binding"/>
    <property type="evidence" value="ECO:0007669"/>
    <property type="project" value="UniProtKB-ARBA"/>
</dbReference>
<dbReference type="FunFam" id="3.50.50.60:FF:000027">
    <property type="entry name" value="Lysine-specific histone demethylase"/>
    <property type="match status" value="1"/>
</dbReference>
<evidence type="ECO:0000256" key="18">
    <source>
        <dbReference type="ARBA" id="ARBA00023163"/>
    </source>
</evidence>
<dbReference type="GO" id="GO:0032454">
    <property type="term" value="F:histone H3K9 demethylase activity"/>
    <property type="evidence" value="ECO:0007669"/>
    <property type="project" value="UniProtKB-ARBA"/>
</dbReference>
<dbReference type="InterPro" id="IPR002937">
    <property type="entry name" value="Amino_oxidase"/>
</dbReference>
<dbReference type="FunFam" id="1.10.10.10:FF:000064">
    <property type="entry name" value="Lysine-specific histone demethylase 1A"/>
    <property type="match status" value="1"/>
</dbReference>
<dbReference type="GO" id="GO:0000785">
    <property type="term" value="C:chromatin"/>
    <property type="evidence" value="ECO:0007669"/>
    <property type="project" value="UniProtKB-ARBA"/>
</dbReference>
<dbReference type="GO" id="GO:2000179">
    <property type="term" value="P:positive regulation of neural precursor cell proliferation"/>
    <property type="evidence" value="ECO:0007669"/>
    <property type="project" value="UniProtKB-ARBA"/>
</dbReference>